<evidence type="ECO:0000313" key="3">
    <source>
        <dbReference type="Proteomes" id="UP000635071"/>
    </source>
</evidence>
<feature type="signal peptide" evidence="1">
    <location>
        <begin position="1"/>
        <end position="19"/>
    </location>
</feature>
<comment type="caution">
    <text evidence="2">The sequence shown here is derived from an EMBL/GenBank/DDBJ whole genome shotgun (WGS) entry which is preliminary data.</text>
</comment>
<name>A0A916ZM72_9SPHN</name>
<keyword evidence="1" id="KW-0732">Signal</keyword>
<protein>
    <recommendedName>
        <fullName evidence="4">Antifreeze protein</fullName>
    </recommendedName>
</protein>
<sequence>MIKKFMIIAAALIAAPVLAQDAAAPVAPAPAAVAPAAAAAAAPAAAPTLPPCSATVTDGCQQTARQEARAMTGAQVDKRDAAGVWTPDIARAPAAAARKKK</sequence>
<evidence type="ECO:0008006" key="4">
    <source>
        <dbReference type="Google" id="ProtNLM"/>
    </source>
</evidence>
<dbReference type="EMBL" id="BMJM01000002">
    <property type="protein sequence ID" value="GGE03956.1"/>
    <property type="molecule type" value="Genomic_DNA"/>
</dbReference>
<organism evidence="2 3">
    <name type="scientific">Sandarakinorhabdus glacialis</name>
    <dbReference type="NCBI Taxonomy" id="1614636"/>
    <lineage>
        <taxon>Bacteria</taxon>
        <taxon>Pseudomonadati</taxon>
        <taxon>Pseudomonadota</taxon>
        <taxon>Alphaproteobacteria</taxon>
        <taxon>Sphingomonadales</taxon>
        <taxon>Sphingosinicellaceae</taxon>
        <taxon>Sandarakinorhabdus</taxon>
    </lineage>
</organism>
<reference evidence="2" key="2">
    <citation type="submission" date="2020-09" db="EMBL/GenBank/DDBJ databases">
        <authorList>
            <person name="Sun Q."/>
            <person name="Zhou Y."/>
        </authorList>
    </citation>
    <scope>NUCLEOTIDE SEQUENCE</scope>
    <source>
        <strain evidence="2">CGMCC 1.15519</strain>
    </source>
</reference>
<gene>
    <name evidence="2" type="ORF">GCM10011529_07950</name>
</gene>
<accession>A0A916ZM72</accession>
<proteinExistence type="predicted"/>
<dbReference type="Proteomes" id="UP000635071">
    <property type="component" value="Unassembled WGS sequence"/>
</dbReference>
<dbReference type="AlphaFoldDB" id="A0A916ZM72"/>
<evidence type="ECO:0000313" key="2">
    <source>
        <dbReference type="EMBL" id="GGE03956.1"/>
    </source>
</evidence>
<evidence type="ECO:0000256" key="1">
    <source>
        <dbReference type="SAM" id="SignalP"/>
    </source>
</evidence>
<reference evidence="2" key="1">
    <citation type="journal article" date="2014" name="Int. J. Syst. Evol. Microbiol.">
        <title>Complete genome sequence of Corynebacterium casei LMG S-19264T (=DSM 44701T), isolated from a smear-ripened cheese.</title>
        <authorList>
            <consortium name="US DOE Joint Genome Institute (JGI-PGF)"/>
            <person name="Walter F."/>
            <person name="Albersmeier A."/>
            <person name="Kalinowski J."/>
            <person name="Ruckert C."/>
        </authorList>
    </citation>
    <scope>NUCLEOTIDE SEQUENCE</scope>
    <source>
        <strain evidence="2">CGMCC 1.15519</strain>
    </source>
</reference>
<dbReference type="RefSeq" id="WP_188761625.1">
    <property type="nucleotide sequence ID" value="NZ_BMJM01000002.1"/>
</dbReference>
<feature type="chain" id="PRO_5038046802" description="Antifreeze protein" evidence="1">
    <location>
        <begin position="20"/>
        <end position="101"/>
    </location>
</feature>
<keyword evidence="3" id="KW-1185">Reference proteome</keyword>